<dbReference type="PRINTS" id="PR01270">
    <property type="entry name" value="HDASUPER"/>
</dbReference>
<sequence length="308" mass="32735">MTTRLYSHPACLSHQAAAGHPERPDRLRALTRAFANPAFDAVERRQAPRASEDDIARAHSKAHIDHVRTTAPRSGLARLDADTYMSPGSWEAAFRGAGAVVEATRGVLAGEATNAFCAVRPPGHHAEREKAMGFCLLNNVAIAARYARQVHGLDRVAIVDFDVHHGNGTQEIFHEDPAVLYASTHQMPLFPGTGSASETGVGNIFNAPLNAGDGGAEFQDAITSVVLPALDAFAPQLVIISAGFDAHERDPLGQLRLSHDDFAWVTRALMSVADTHAGGRVVSVLEGGYDLTSLARSASAHLATLMTA</sequence>
<dbReference type="EC" id="3.5.1.48" evidence="2"/>
<reference evidence="2" key="1">
    <citation type="submission" date="2018-06" db="EMBL/GenBank/DDBJ databases">
        <authorList>
            <person name="Zhirakovskaya E."/>
        </authorList>
    </citation>
    <scope>NUCLEOTIDE SEQUENCE</scope>
</reference>
<dbReference type="AlphaFoldDB" id="A0A3B0TBE7"/>
<organism evidence="2">
    <name type="scientific">hydrothermal vent metagenome</name>
    <dbReference type="NCBI Taxonomy" id="652676"/>
    <lineage>
        <taxon>unclassified sequences</taxon>
        <taxon>metagenomes</taxon>
        <taxon>ecological metagenomes</taxon>
    </lineage>
</organism>
<evidence type="ECO:0000313" key="2">
    <source>
        <dbReference type="EMBL" id="VAW11822.1"/>
    </source>
</evidence>
<protein>
    <submittedName>
        <fullName evidence="2">Acetylspermidine deacetylase Deacetylases, including yeast histone deacetylase and acetoin utilization protein</fullName>
        <ecNumber evidence="2">3.5.1.48</ecNumber>
    </submittedName>
</protein>
<dbReference type="PANTHER" id="PTHR10625:SF10">
    <property type="entry name" value="HISTONE DEACETYLASE HDAC1"/>
    <property type="match status" value="1"/>
</dbReference>
<evidence type="ECO:0000259" key="1">
    <source>
        <dbReference type="Pfam" id="PF00850"/>
    </source>
</evidence>
<dbReference type="PANTHER" id="PTHR10625">
    <property type="entry name" value="HISTONE DEACETYLASE HDAC1-RELATED"/>
    <property type="match status" value="1"/>
</dbReference>
<keyword evidence="2" id="KW-0378">Hydrolase</keyword>
<dbReference type="GO" id="GO:0047611">
    <property type="term" value="F:acetylspermidine deacetylase activity"/>
    <property type="evidence" value="ECO:0007669"/>
    <property type="project" value="UniProtKB-EC"/>
</dbReference>
<dbReference type="GO" id="GO:0004407">
    <property type="term" value="F:histone deacetylase activity"/>
    <property type="evidence" value="ECO:0007669"/>
    <property type="project" value="TreeGrafter"/>
</dbReference>
<dbReference type="CDD" id="cd11599">
    <property type="entry name" value="HDAC_classII_2"/>
    <property type="match status" value="1"/>
</dbReference>
<dbReference type="InterPro" id="IPR000286">
    <property type="entry name" value="HDACs"/>
</dbReference>
<proteinExistence type="predicted"/>
<dbReference type="InterPro" id="IPR037138">
    <property type="entry name" value="His_deacetylse_dom_sf"/>
</dbReference>
<dbReference type="Pfam" id="PF00850">
    <property type="entry name" value="Hist_deacetyl"/>
    <property type="match status" value="1"/>
</dbReference>
<dbReference type="GO" id="GO:0040029">
    <property type="term" value="P:epigenetic regulation of gene expression"/>
    <property type="evidence" value="ECO:0007669"/>
    <property type="project" value="TreeGrafter"/>
</dbReference>
<gene>
    <name evidence="2" type="ORF">MNBD_ALPHA09-1595</name>
</gene>
<name>A0A3B0TBE7_9ZZZZ</name>
<dbReference type="EMBL" id="UOEM01000035">
    <property type="protein sequence ID" value="VAW11822.1"/>
    <property type="molecule type" value="Genomic_DNA"/>
</dbReference>
<dbReference type="SUPFAM" id="SSF52768">
    <property type="entry name" value="Arginase/deacetylase"/>
    <property type="match status" value="1"/>
</dbReference>
<accession>A0A3B0TBE7</accession>
<dbReference type="InterPro" id="IPR023696">
    <property type="entry name" value="Ureohydrolase_dom_sf"/>
</dbReference>
<dbReference type="Gene3D" id="3.40.800.20">
    <property type="entry name" value="Histone deacetylase domain"/>
    <property type="match status" value="1"/>
</dbReference>
<dbReference type="InterPro" id="IPR023801">
    <property type="entry name" value="His_deacetylse_dom"/>
</dbReference>
<feature type="domain" description="Histone deacetylase" evidence="1">
    <location>
        <begin position="20"/>
        <end position="305"/>
    </location>
</feature>